<comment type="function">
    <text evidence="4">Binds as a heterodimer with protein bS6 to the central domain of the 16S rRNA, where it helps stabilize the platform of the 30S subunit.</text>
</comment>
<dbReference type="EMBL" id="CP062983">
    <property type="protein sequence ID" value="QPC80872.1"/>
    <property type="molecule type" value="Genomic_DNA"/>
</dbReference>
<dbReference type="GO" id="GO:0003735">
    <property type="term" value="F:structural constituent of ribosome"/>
    <property type="evidence" value="ECO:0007669"/>
    <property type="project" value="InterPro"/>
</dbReference>
<dbReference type="Gene3D" id="4.10.640.10">
    <property type="entry name" value="Ribosomal protein S18"/>
    <property type="match status" value="1"/>
</dbReference>
<organism evidence="6 7">
    <name type="scientific">Phototrophicus methaneseepsis</name>
    <dbReference type="NCBI Taxonomy" id="2710758"/>
    <lineage>
        <taxon>Bacteria</taxon>
        <taxon>Bacillati</taxon>
        <taxon>Chloroflexota</taxon>
        <taxon>Candidatus Thermofontia</taxon>
        <taxon>Phototrophicales</taxon>
        <taxon>Phototrophicaceae</taxon>
        <taxon>Phototrophicus</taxon>
    </lineage>
</organism>
<name>A0A7S8E5R8_9CHLR</name>
<dbReference type="GO" id="GO:0006412">
    <property type="term" value="P:translation"/>
    <property type="evidence" value="ECO:0007669"/>
    <property type="project" value="UniProtKB-UniRule"/>
</dbReference>
<evidence type="ECO:0000313" key="6">
    <source>
        <dbReference type="EMBL" id="QPC80872.1"/>
    </source>
</evidence>
<dbReference type="PRINTS" id="PR00974">
    <property type="entry name" value="RIBOSOMALS18"/>
</dbReference>
<gene>
    <name evidence="4" type="primary">rpsR</name>
    <name evidence="6" type="ORF">G4Y79_14265</name>
</gene>
<dbReference type="RefSeq" id="WP_195168947.1">
    <property type="nucleotide sequence ID" value="NZ_CP062983.1"/>
</dbReference>
<evidence type="ECO:0000313" key="7">
    <source>
        <dbReference type="Proteomes" id="UP000594468"/>
    </source>
</evidence>
<dbReference type="PANTHER" id="PTHR13479">
    <property type="entry name" value="30S RIBOSOMAL PROTEIN S18"/>
    <property type="match status" value="1"/>
</dbReference>
<dbReference type="InterPro" id="IPR036870">
    <property type="entry name" value="Ribosomal_bS18_sf"/>
</dbReference>
<keyword evidence="4" id="KW-0694">RNA-binding</keyword>
<dbReference type="KEGG" id="pmet:G4Y79_14265"/>
<dbReference type="GO" id="GO:0070181">
    <property type="term" value="F:small ribosomal subunit rRNA binding"/>
    <property type="evidence" value="ECO:0007669"/>
    <property type="project" value="TreeGrafter"/>
</dbReference>
<dbReference type="HAMAP" id="MF_00270">
    <property type="entry name" value="Ribosomal_bS18"/>
    <property type="match status" value="1"/>
</dbReference>
<evidence type="ECO:0000256" key="2">
    <source>
        <dbReference type="ARBA" id="ARBA00022980"/>
    </source>
</evidence>
<dbReference type="GO" id="GO:0005840">
    <property type="term" value="C:ribosome"/>
    <property type="evidence" value="ECO:0007669"/>
    <property type="project" value="UniProtKB-KW"/>
</dbReference>
<keyword evidence="7" id="KW-1185">Reference proteome</keyword>
<dbReference type="PANTHER" id="PTHR13479:SF40">
    <property type="entry name" value="SMALL RIBOSOMAL SUBUNIT PROTEIN BS18M"/>
    <property type="match status" value="1"/>
</dbReference>
<dbReference type="InterPro" id="IPR001648">
    <property type="entry name" value="Ribosomal_bS18"/>
</dbReference>
<keyword evidence="2 4" id="KW-0689">Ribosomal protein</keyword>
<dbReference type="NCBIfam" id="TIGR00165">
    <property type="entry name" value="S18"/>
    <property type="match status" value="1"/>
</dbReference>
<keyword evidence="3 4" id="KW-0687">Ribonucleoprotein</keyword>
<evidence type="ECO:0000256" key="1">
    <source>
        <dbReference type="ARBA" id="ARBA00005589"/>
    </source>
</evidence>
<evidence type="ECO:0000256" key="3">
    <source>
        <dbReference type="ARBA" id="ARBA00023274"/>
    </source>
</evidence>
<sequence length="80" mass="9500">MRSPKARRPRRRGRQRSYYCPEGKCFDYKDIDTLNQFLSETGKIKPRRQTGNCARCQRELAREIKRARYLALLSYIDAGD</sequence>
<dbReference type="GO" id="GO:1990904">
    <property type="term" value="C:ribonucleoprotein complex"/>
    <property type="evidence" value="ECO:0007669"/>
    <property type="project" value="UniProtKB-KW"/>
</dbReference>
<dbReference type="SUPFAM" id="SSF46911">
    <property type="entry name" value="Ribosomal protein S18"/>
    <property type="match status" value="1"/>
</dbReference>
<comment type="similarity">
    <text evidence="1 4 5">Belongs to the bacterial ribosomal protein bS18 family.</text>
</comment>
<evidence type="ECO:0000256" key="4">
    <source>
        <dbReference type="HAMAP-Rule" id="MF_00270"/>
    </source>
</evidence>
<reference evidence="6 7" key="1">
    <citation type="submission" date="2020-02" db="EMBL/GenBank/DDBJ databases">
        <authorList>
            <person name="Zheng R.K."/>
            <person name="Sun C.M."/>
        </authorList>
    </citation>
    <scope>NUCLEOTIDE SEQUENCE [LARGE SCALE GENOMIC DNA]</scope>
    <source>
        <strain evidence="7">rifampicinis</strain>
    </source>
</reference>
<dbReference type="Pfam" id="PF01084">
    <property type="entry name" value="Ribosomal_S18"/>
    <property type="match status" value="1"/>
</dbReference>
<keyword evidence="4" id="KW-0699">rRNA-binding</keyword>
<accession>A0A7S8E5R8</accession>
<dbReference type="Proteomes" id="UP000594468">
    <property type="component" value="Chromosome"/>
</dbReference>
<evidence type="ECO:0000256" key="5">
    <source>
        <dbReference type="RuleBase" id="RU003910"/>
    </source>
</evidence>
<dbReference type="AlphaFoldDB" id="A0A7S8E5R8"/>
<proteinExistence type="inferred from homology"/>
<comment type="subunit">
    <text evidence="4">Part of the 30S ribosomal subunit. Forms a tight heterodimer with protein bS6.</text>
</comment>
<protein>
    <recommendedName>
        <fullName evidence="4">Small ribosomal subunit protein bS18</fullName>
    </recommendedName>
</protein>